<dbReference type="Gene3D" id="3.40.1280.10">
    <property type="match status" value="1"/>
</dbReference>
<dbReference type="GO" id="GO:0032259">
    <property type="term" value="P:methylation"/>
    <property type="evidence" value="ECO:0007669"/>
    <property type="project" value="UniProtKB-KW"/>
</dbReference>
<proteinExistence type="inferred from homology"/>
<evidence type="ECO:0000259" key="5">
    <source>
        <dbReference type="Pfam" id="PF22435"/>
    </source>
</evidence>
<reference evidence="6" key="2">
    <citation type="journal article" date="2021" name="PeerJ">
        <title>Extensive microbial diversity within the chicken gut microbiome revealed by metagenomics and culture.</title>
        <authorList>
            <person name="Gilroy R."/>
            <person name="Ravi A."/>
            <person name="Getino M."/>
            <person name="Pursley I."/>
            <person name="Horton D.L."/>
            <person name="Alikhan N.F."/>
            <person name="Baker D."/>
            <person name="Gharbi K."/>
            <person name="Hall N."/>
            <person name="Watson M."/>
            <person name="Adriaenssens E.M."/>
            <person name="Foster-Nyarko E."/>
            <person name="Jarju S."/>
            <person name="Secka A."/>
            <person name="Antonio M."/>
            <person name="Oren A."/>
            <person name="Chaudhuri R.R."/>
            <person name="La Ragione R."/>
            <person name="Hildebrand F."/>
            <person name="Pallen M.J."/>
        </authorList>
    </citation>
    <scope>NUCLEOTIDE SEQUENCE</scope>
    <source>
        <strain evidence="6">10406</strain>
    </source>
</reference>
<dbReference type="Pfam" id="PF00588">
    <property type="entry name" value="SpoU_methylase"/>
    <property type="match status" value="1"/>
</dbReference>
<gene>
    <name evidence="6" type="ORF">IAC73_04760</name>
</gene>
<dbReference type="InterPro" id="IPR053888">
    <property type="entry name" value="MRM3-like_sub_bind"/>
</dbReference>
<accession>A0A9D1NAT6</accession>
<dbReference type="InterPro" id="IPR029026">
    <property type="entry name" value="tRNA_m1G_MTases_N"/>
</dbReference>
<dbReference type="InterPro" id="IPR029028">
    <property type="entry name" value="Alpha/beta_knot_MTases"/>
</dbReference>
<reference evidence="6" key="1">
    <citation type="submission" date="2020-10" db="EMBL/GenBank/DDBJ databases">
        <authorList>
            <person name="Gilroy R."/>
        </authorList>
    </citation>
    <scope>NUCLEOTIDE SEQUENCE</scope>
    <source>
        <strain evidence="6">10406</strain>
    </source>
</reference>
<dbReference type="PANTHER" id="PTHR43191">
    <property type="entry name" value="RRNA METHYLTRANSFERASE 3"/>
    <property type="match status" value="1"/>
</dbReference>
<evidence type="ECO:0000313" key="7">
    <source>
        <dbReference type="Proteomes" id="UP000886857"/>
    </source>
</evidence>
<dbReference type="InterPro" id="IPR029064">
    <property type="entry name" value="Ribosomal_eL30-like_sf"/>
</dbReference>
<keyword evidence="3" id="KW-0808">Transferase</keyword>
<organism evidence="6 7">
    <name type="scientific">Candidatus Limadaptatus stercoripullorum</name>
    <dbReference type="NCBI Taxonomy" id="2840846"/>
    <lineage>
        <taxon>Bacteria</taxon>
        <taxon>Bacillati</taxon>
        <taxon>Bacillota</taxon>
        <taxon>Clostridia</taxon>
        <taxon>Eubacteriales</taxon>
        <taxon>Candidatus Limadaptatus</taxon>
    </lineage>
</organism>
<dbReference type="GO" id="GO:0008173">
    <property type="term" value="F:RNA methyltransferase activity"/>
    <property type="evidence" value="ECO:0007669"/>
    <property type="project" value="InterPro"/>
</dbReference>
<evidence type="ECO:0000256" key="3">
    <source>
        <dbReference type="ARBA" id="ARBA00022679"/>
    </source>
</evidence>
<dbReference type="GO" id="GO:0006396">
    <property type="term" value="P:RNA processing"/>
    <property type="evidence" value="ECO:0007669"/>
    <property type="project" value="InterPro"/>
</dbReference>
<dbReference type="GO" id="GO:0003723">
    <property type="term" value="F:RNA binding"/>
    <property type="evidence" value="ECO:0007669"/>
    <property type="project" value="InterPro"/>
</dbReference>
<dbReference type="PANTHER" id="PTHR43191:SF2">
    <property type="entry name" value="RRNA METHYLTRANSFERASE 3, MITOCHONDRIAL"/>
    <property type="match status" value="1"/>
</dbReference>
<dbReference type="Gene3D" id="3.30.1330.30">
    <property type="match status" value="1"/>
</dbReference>
<feature type="domain" description="tRNA/rRNA methyltransferase SpoU type" evidence="4">
    <location>
        <begin position="109"/>
        <end position="243"/>
    </location>
</feature>
<keyword evidence="2 6" id="KW-0489">Methyltransferase</keyword>
<dbReference type="Pfam" id="PF22435">
    <property type="entry name" value="MRM3-like_sub_bind"/>
    <property type="match status" value="1"/>
</dbReference>
<evidence type="ECO:0000313" key="6">
    <source>
        <dbReference type="EMBL" id="HIU99132.1"/>
    </source>
</evidence>
<comment type="caution">
    <text evidence="6">The sequence shown here is derived from an EMBL/GenBank/DDBJ whole genome shotgun (WGS) entry which is preliminary data.</text>
</comment>
<dbReference type="SUPFAM" id="SSF55315">
    <property type="entry name" value="L30e-like"/>
    <property type="match status" value="1"/>
</dbReference>
<evidence type="ECO:0000256" key="2">
    <source>
        <dbReference type="ARBA" id="ARBA00022603"/>
    </source>
</evidence>
<protein>
    <submittedName>
        <fullName evidence="6">RNA methyltransferase</fullName>
    </submittedName>
</protein>
<evidence type="ECO:0000259" key="4">
    <source>
        <dbReference type="Pfam" id="PF00588"/>
    </source>
</evidence>
<sequence length="246" mass="25955">MREVISSKDNRIVRLARSLATKKGREERGLFLAEGGNLTRDIPESAEIAFYLVSESRAEEADGLALARAEVYHVTDAVMKSVSDTVTPYGLAAAVVIPKREFRLPAGNALLLDGVSDPGNVGTLLRTAAAAGFEDVYLLGCADPYSGKVVRASMGGIFRVRVTEVSETEALSLASDTRSVVLDMGGRDLTKDGLPAPVTLIAGSEAHGVREALKAAAAEACSLPMKNQTESLNVAIAAAVAMYFVR</sequence>
<dbReference type="EMBL" id="DVOE01000072">
    <property type="protein sequence ID" value="HIU99132.1"/>
    <property type="molecule type" value="Genomic_DNA"/>
</dbReference>
<feature type="domain" description="MRM3-like substrate binding" evidence="5">
    <location>
        <begin position="10"/>
        <end position="93"/>
    </location>
</feature>
<dbReference type="AlphaFoldDB" id="A0A9D1NAT6"/>
<dbReference type="SUPFAM" id="SSF75217">
    <property type="entry name" value="alpha/beta knot"/>
    <property type="match status" value="1"/>
</dbReference>
<evidence type="ECO:0000256" key="1">
    <source>
        <dbReference type="ARBA" id="ARBA00007228"/>
    </source>
</evidence>
<dbReference type="CDD" id="cd18095">
    <property type="entry name" value="SpoU-like_rRNA-MTase"/>
    <property type="match status" value="1"/>
</dbReference>
<dbReference type="Proteomes" id="UP000886857">
    <property type="component" value="Unassembled WGS sequence"/>
</dbReference>
<dbReference type="InterPro" id="IPR001537">
    <property type="entry name" value="SpoU_MeTrfase"/>
</dbReference>
<dbReference type="InterPro" id="IPR051259">
    <property type="entry name" value="rRNA_Methyltransferase"/>
</dbReference>
<comment type="similarity">
    <text evidence="1">Belongs to the class IV-like SAM-binding methyltransferase superfamily. RNA methyltransferase TrmH family.</text>
</comment>
<name>A0A9D1NAT6_9FIRM</name>